<dbReference type="Gene3D" id="3.40.50.150">
    <property type="entry name" value="Vaccinia Virus protein VP39"/>
    <property type="match status" value="1"/>
</dbReference>
<dbReference type="PANTHER" id="PTHR43464:SF19">
    <property type="entry name" value="UBIQUINONE BIOSYNTHESIS O-METHYLTRANSFERASE, MITOCHONDRIAL"/>
    <property type="match status" value="1"/>
</dbReference>
<feature type="domain" description="Methyltransferase" evidence="4">
    <location>
        <begin position="45"/>
        <end position="139"/>
    </location>
</feature>
<dbReference type="GO" id="GO:0008168">
    <property type="term" value="F:methyltransferase activity"/>
    <property type="evidence" value="ECO:0007669"/>
    <property type="project" value="UniProtKB-KW"/>
</dbReference>
<dbReference type="AlphaFoldDB" id="A0A329L3L7"/>
<dbReference type="SUPFAM" id="SSF53335">
    <property type="entry name" value="S-adenosyl-L-methionine-dependent methyltransferases"/>
    <property type="match status" value="1"/>
</dbReference>
<proteinExistence type="predicted"/>
<keyword evidence="2" id="KW-0808">Transferase</keyword>
<evidence type="ECO:0000259" key="4">
    <source>
        <dbReference type="Pfam" id="PF13649"/>
    </source>
</evidence>
<sequence>MAELMDWDDAYNENGIFSGLPPWGIGRPQPQIADLISQGRFRSDVLDAGCGYGDTSLVLAALGYTVVGIDRSVIAIDAAVEERRRRRLPNATFVSSDITSVTGYEDRFATVVDSALFHALPVTKRDDYLNSIRRASAPGASLYILTFTQAAFPEDPGYPIPNVVTRDELGDAVGRHWTIDEIRPAFIHAYAPQTRSSPRFDLDADGYEKLPALLLTAHRP</sequence>
<evidence type="ECO:0000256" key="1">
    <source>
        <dbReference type="ARBA" id="ARBA00022603"/>
    </source>
</evidence>
<evidence type="ECO:0000313" key="6">
    <source>
        <dbReference type="Proteomes" id="UP000250915"/>
    </source>
</evidence>
<reference evidence="5 6" key="1">
    <citation type="submission" date="2018-06" db="EMBL/GenBank/DDBJ databases">
        <title>NTM in soil in Japan.</title>
        <authorList>
            <person name="Ohya K."/>
        </authorList>
    </citation>
    <scope>NUCLEOTIDE SEQUENCE [LARGE SCALE GENOMIC DNA]</scope>
    <source>
        <strain evidence="5 6">GF28</strain>
    </source>
</reference>
<dbReference type="InterPro" id="IPR029063">
    <property type="entry name" value="SAM-dependent_MTases_sf"/>
</dbReference>
<dbReference type="Proteomes" id="UP000250915">
    <property type="component" value="Unassembled WGS sequence"/>
</dbReference>
<dbReference type="CDD" id="cd02440">
    <property type="entry name" value="AdoMet_MTases"/>
    <property type="match status" value="1"/>
</dbReference>
<evidence type="ECO:0000256" key="3">
    <source>
        <dbReference type="ARBA" id="ARBA00022691"/>
    </source>
</evidence>
<dbReference type="RefSeq" id="WP_112635684.1">
    <property type="nucleotide sequence ID" value="NZ_QMEV01000119.1"/>
</dbReference>
<keyword evidence="1" id="KW-0489">Methyltransferase</keyword>
<accession>A0A329L3L7</accession>
<organism evidence="5 6">
    <name type="scientific">Mycobacterium colombiense</name>
    <dbReference type="NCBI Taxonomy" id="339268"/>
    <lineage>
        <taxon>Bacteria</taxon>
        <taxon>Bacillati</taxon>
        <taxon>Actinomycetota</taxon>
        <taxon>Actinomycetes</taxon>
        <taxon>Mycobacteriales</taxon>
        <taxon>Mycobacteriaceae</taxon>
        <taxon>Mycobacterium</taxon>
        <taxon>Mycobacterium avium complex (MAC)</taxon>
    </lineage>
</organism>
<dbReference type="PANTHER" id="PTHR43464">
    <property type="entry name" value="METHYLTRANSFERASE"/>
    <property type="match status" value="1"/>
</dbReference>
<dbReference type="Pfam" id="PF13649">
    <property type="entry name" value="Methyltransf_25"/>
    <property type="match status" value="1"/>
</dbReference>
<evidence type="ECO:0000313" key="5">
    <source>
        <dbReference type="EMBL" id="RAV02615.1"/>
    </source>
</evidence>
<name>A0A329L3L7_9MYCO</name>
<dbReference type="EMBL" id="QMEV01000119">
    <property type="protein sequence ID" value="RAV02615.1"/>
    <property type="molecule type" value="Genomic_DNA"/>
</dbReference>
<keyword evidence="3" id="KW-0949">S-adenosyl-L-methionine</keyword>
<gene>
    <name evidence="5" type="ORF">DQP57_25835</name>
</gene>
<dbReference type="GO" id="GO:0032259">
    <property type="term" value="P:methylation"/>
    <property type="evidence" value="ECO:0007669"/>
    <property type="project" value="UniProtKB-KW"/>
</dbReference>
<dbReference type="InterPro" id="IPR041698">
    <property type="entry name" value="Methyltransf_25"/>
</dbReference>
<evidence type="ECO:0000256" key="2">
    <source>
        <dbReference type="ARBA" id="ARBA00022679"/>
    </source>
</evidence>
<comment type="caution">
    <text evidence="5">The sequence shown here is derived from an EMBL/GenBank/DDBJ whole genome shotgun (WGS) entry which is preliminary data.</text>
</comment>
<protein>
    <submittedName>
        <fullName evidence="5">Thiopurine S-methyltransferase</fullName>
    </submittedName>
</protein>
<dbReference type="OrthoDB" id="3825914at2"/>